<reference evidence="1" key="1">
    <citation type="submission" date="2025-08" db="UniProtKB">
        <authorList>
            <consortium name="Ensembl"/>
        </authorList>
    </citation>
    <scope>IDENTIFICATION</scope>
</reference>
<dbReference type="Ensembl" id="ENSMCST00000007558.1">
    <property type="protein sequence ID" value="ENSMCSP00000007382.1"/>
    <property type="gene ID" value="ENSMCSG00000005288.1"/>
</dbReference>
<reference evidence="1" key="2">
    <citation type="submission" date="2025-09" db="UniProtKB">
        <authorList>
            <consortium name="Ensembl"/>
        </authorList>
    </citation>
    <scope>IDENTIFICATION</scope>
</reference>
<protein>
    <recommendedName>
        <fullName evidence="3">Small integral membrane protein 10-like protein 2A</fullName>
    </recommendedName>
</protein>
<sequence>MAAALSALAARLSQSAAARSYGVFCKGLTRTLLIFFDLAWKLRINFPYLYIVASMMLNVRLQIVLEHHQLVLCATADTHYLCWDSQSDQFPPGTSSWCTGDFHCCVSDFSLHFCLQEDYFNINLSL</sequence>
<proteinExistence type="predicted"/>
<name>A0A8C5TK67_9PASS</name>
<dbReference type="Pfam" id="PF15118">
    <property type="entry name" value="DUF4560"/>
    <property type="match status" value="1"/>
</dbReference>
<accession>A0A8C5TK67</accession>
<dbReference type="OrthoDB" id="9619930at2759"/>
<dbReference type="Proteomes" id="UP000694560">
    <property type="component" value="Unplaced"/>
</dbReference>
<keyword evidence="2" id="KW-1185">Reference proteome</keyword>
<dbReference type="InterPro" id="IPR029367">
    <property type="entry name" value="SMIM10"/>
</dbReference>
<dbReference type="PANTHER" id="PTHR34446">
    <property type="entry name" value="SMALL INTEGRAL MEMBRANE PROTEIN 10"/>
    <property type="match status" value="1"/>
</dbReference>
<dbReference type="AlphaFoldDB" id="A0A8C5TK67"/>
<evidence type="ECO:0000313" key="2">
    <source>
        <dbReference type="Proteomes" id="UP000694560"/>
    </source>
</evidence>
<evidence type="ECO:0008006" key="3">
    <source>
        <dbReference type="Google" id="ProtNLM"/>
    </source>
</evidence>
<evidence type="ECO:0000313" key="1">
    <source>
        <dbReference type="Ensembl" id="ENSMCSP00000007382.1"/>
    </source>
</evidence>
<organism evidence="1 2">
    <name type="scientific">Malurus cyaneus samueli</name>
    <dbReference type="NCBI Taxonomy" id="2593467"/>
    <lineage>
        <taxon>Eukaryota</taxon>
        <taxon>Metazoa</taxon>
        <taxon>Chordata</taxon>
        <taxon>Craniata</taxon>
        <taxon>Vertebrata</taxon>
        <taxon>Euteleostomi</taxon>
        <taxon>Archelosauria</taxon>
        <taxon>Archosauria</taxon>
        <taxon>Dinosauria</taxon>
        <taxon>Saurischia</taxon>
        <taxon>Theropoda</taxon>
        <taxon>Coelurosauria</taxon>
        <taxon>Aves</taxon>
        <taxon>Neognathae</taxon>
        <taxon>Neoaves</taxon>
        <taxon>Telluraves</taxon>
        <taxon>Australaves</taxon>
        <taxon>Passeriformes</taxon>
        <taxon>Meliphagoidea</taxon>
        <taxon>Maluridae</taxon>
        <taxon>Malurus</taxon>
    </lineage>
</organism>
<dbReference type="PANTHER" id="PTHR34446:SF1">
    <property type="entry name" value="SALIVARY GLAND SPECIFIC PROTEIN SAGSIN1"/>
    <property type="match status" value="1"/>
</dbReference>